<sequence length="122" mass="13177">MSPAAVPAPRRGDIYVIDFDPPKGEEYKVGSEIMKQRPAVVLSRDAINRVRRTVMVVPLSSSQLPAPVFAVPVPSAGPDSVAVCDQITTVNKATRVIRRIGTLSSDDLRQIERAVMDALALP</sequence>
<dbReference type="EMBL" id="JAWDIE010000005">
    <property type="protein sequence ID" value="MEJ7137725.1"/>
    <property type="molecule type" value="Genomic_DNA"/>
</dbReference>
<dbReference type="Proteomes" id="UP001364695">
    <property type="component" value="Unassembled WGS sequence"/>
</dbReference>
<protein>
    <submittedName>
        <fullName evidence="1">Type II toxin-antitoxin system PemK/MazF family toxin</fullName>
        <ecNumber evidence="1">3.1.-.-</ecNumber>
    </submittedName>
</protein>
<name>A0ACC6P0G2_9BURK</name>
<evidence type="ECO:0000313" key="2">
    <source>
        <dbReference type="Proteomes" id="UP001364695"/>
    </source>
</evidence>
<accession>A0ACC6P0G2</accession>
<organism evidence="1 2">
    <name type="scientific">Amphibiibacter pelophylacis</name>
    <dbReference type="NCBI Taxonomy" id="1799477"/>
    <lineage>
        <taxon>Bacteria</taxon>
        <taxon>Pseudomonadati</taxon>
        <taxon>Pseudomonadota</taxon>
        <taxon>Betaproteobacteria</taxon>
        <taxon>Burkholderiales</taxon>
        <taxon>Sphaerotilaceae</taxon>
        <taxon>Amphibiibacter</taxon>
    </lineage>
</organism>
<proteinExistence type="predicted"/>
<gene>
    <name evidence="1" type="ORF">RV045_04665</name>
</gene>
<dbReference type="EC" id="3.1.-.-" evidence="1"/>
<keyword evidence="1" id="KW-0378">Hydrolase</keyword>
<keyword evidence="2" id="KW-1185">Reference proteome</keyword>
<evidence type="ECO:0000313" key="1">
    <source>
        <dbReference type="EMBL" id="MEJ7137725.1"/>
    </source>
</evidence>
<comment type="caution">
    <text evidence="1">The sequence shown here is derived from an EMBL/GenBank/DDBJ whole genome shotgun (WGS) entry which is preliminary data.</text>
</comment>
<reference evidence="1" key="1">
    <citation type="submission" date="2023-10" db="EMBL/GenBank/DDBJ databases">
        <title>Amphibacter perezi, gen. nov., sp. nov. a novel taxa of the family Comamonadaceae, class Betaproteobacteria isolated from the skin microbiota of Pelophylax perezi from different populations.</title>
        <authorList>
            <person name="Costa S."/>
            <person name="Proenca D.N."/>
            <person name="Lopes I."/>
            <person name="Morais P.V."/>
        </authorList>
    </citation>
    <scope>NUCLEOTIDE SEQUENCE</scope>
    <source>
        <strain evidence="1">SL12-8</strain>
    </source>
</reference>